<evidence type="ECO:0000256" key="1">
    <source>
        <dbReference type="ARBA" id="ARBA00001936"/>
    </source>
</evidence>
<dbReference type="InterPro" id="IPR011604">
    <property type="entry name" value="PDDEXK-like_dom_sf"/>
</dbReference>
<gene>
    <name evidence="4" type="ORF">GCM10007112_02320</name>
    <name evidence="3" type="ORF">Vsou_10730</name>
</gene>
<evidence type="ECO:0000313" key="3">
    <source>
        <dbReference type="EMBL" id="BDR91980.1"/>
    </source>
</evidence>
<reference evidence="4" key="2">
    <citation type="submission" date="2020-09" db="EMBL/GenBank/DDBJ databases">
        <authorList>
            <person name="Sun Q."/>
            <person name="Ohkuma M."/>
        </authorList>
    </citation>
    <scope>NUCLEOTIDE SEQUENCE</scope>
    <source>
        <strain evidence="4">JCM 11219</strain>
    </source>
</reference>
<comment type="cofactor">
    <cofactor evidence="1">
        <name>Mn(2+)</name>
        <dbReference type="ChEBI" id="CHEBI:29035"/>
    </cofactor>
</comment>
<evidence type="ECO:0000259" key="2">
    <source>
        <dbReference type="Pfam" id="PF12705"/>
    </source>
</evidence>
<dbReference type="Pfam" id="PF12705">
    <property type="entry name" value="PDDEXK_1"/>
    <property type="match status" value="1"/>
</dbReference>
<protein>
    <recommendedName>
        <fullName evidence="2">PD-(D/E)XK endonuclease-like domain-containing protein</fullName>
    </recommendedName>
</protein>
<reference evidence="6" key="3">
    <citation type="submission" date="2022-09" db="EMBL/GenBank/DDBJ databases">
        <title>Complete genome sequence of Vulcanisaeta souniana.</title>
        <authorList>
            <person name="Kato S."/>
            <person name="Itoh T."/>
            <person name="Ohkuma M."/>
        </authorList>
    </citation>
    <scope>NUCLEOTIDE SEQUENCE [LARGE SCALE GENOMIC DNA]</scope>
    <source>
        <strain evidence="6">JCM 11219</strain>
    </source>
</reference>
<dbReference type="Proteomes" id="UP001060771">
    <property type="component" value="Chromosome"/>
</dbReference>
<dbReference type="EMBL" id="BMNM01000001">
    <property type="protein sequence ID" value="GGI68893.1"/>
    <property type="molecule type" value="Genomic_DNA"/>
</dbReference>
<evidence type="ECO:0000313" key="5">
    <source>
        <dbReference type="Proteomes" id="UP000657075"/>
    </source>
</evidence>
<accession>A0A830DZW0</accession>
<dbReference type="AlphaFoldDB" id="A0A830DZW0"/>
<proteinExistence type="predicted"/>
<name>A0A830DZW0_9CREN</name>
<organism evidence="4 5">
    <name type="scientific">Vulcanisaeta souniana JCM 11219</name>
    <dbReference type="NCBI Taxonomy" id="1293586"/>
    <lineage>
        <taxon>Archaea</taxon>
        <taxon>Thermoproteota</taxon>
        <taxon>Thermoprotei</taxon>
        <taxon>Thermoproteales</taxon>
        <taxon>Thermoproteaceae</taxon>
        <taxon>Vulcanisaeta</taxon>
    </lineage>
</organism>
<reference evidence="4" key="1">
    <citation type="journal article" date="2014" name="Int. J. Syst. Evol. Microbiol.">
        <title>Complete genome sequence of Corynebacterium casei LMG S-19264T (=DSM 44701T), isolated from a smear-ripened cheese.</title>
        <authorList>
            <consortium name="US DOE Joint Genome Institute (JGI-PGF)"/>
            <person name="Walter F."/>
            <person name="Albersmeier A."/>
            <person name="Kalinowski J."/>
            <person name="Ruckert C."/>
        </authorList>
    </citation>
    <scope>NUCLEOTIDE SEQUENCE</scope>
    <source>
        <strain evidence="4">JCM 11219</strain>
    </source>
</reference>
<keyword evidence="6" id="KW-1185">Reference proteome</keyword>
<sequence length="255" mass="28808">MLISIALVSGPVIRFGRNYITVSEIAQQLYCEYKLHLSIIEGKIQTPAMEMGIIIHDEVFKGSRVSVEGLVNAVRNNELVIATLPLMVNINEITVIGIPDAVLFMKGVAKAVIELKTSNRWLDRLFDSEYVQAQLYAYLVNKLGLGVDPLVMVIKTKRDSSATEKLRKNIYSAAIKYLVSTMEVPAKVKFRDFVIYINGFDRSIEAHLKWALDYWLMHREPGASPTIGKCATCEFNDRCPFRVYTPSNADVRDRT</sequence>
<evidence type="ECO:0000313" key="6">
    <source>
        <dbReference type="Proteomes" id="UP001060771"/>
    </source>
</evidence>
<dbReference type="InterPro" id="IPR038726">
    <property type="entry name" value="PDDEXK_AddAB-type"/>
</dbReference>
<dbReference type="Gene3D" id="3.90.320.10">
    <property type="match status" value="1"/>
</dbReference>
<evidence type="ECO:0000313" key="4">
    <source>
        <dbReference type="EMBL" id="GGI68893.1"/>
    </source>
</evidence>
<dbReference type="Proteomes" id="UP000657075">
    <property type="component" value="Unassembled WGS sequence"/>
</dbReference>
<dbReference type="EMBL" id="AP026830">
    <property type="protein sequence ID" value="BDR91980.1"/>
    <property type="molecule type" value="Genomic_DNA"/>
</dbReference>
<reference evidence="3" key="4">
    <citation type="journal article" date="2023" name="Microbiol. Resour. Announc.">
        <title>Complete Genome Sequence of Vulcanisaeta souniana Strain IC-059, a Hyperthermophilic Archaeon Isolated from Hot Spring Water in Japan.</title>
        <authorList>
            <person name="Kato S."/>
            <person name="Itoh T."/>
            <person name="Wu L."/>
            <person name="Ma J."/>
            <person name="Ohkuma M."/>
        </authorList>
    </citation>
    <scope>NUCLEOTIDE SEQUENCE</scope>
    <source>
        <strain evidence="3">JCM 11219</strain>
    </source>
</reference>
<feature type="domain" description="PD-(D/E)XK endonuclease-like" evidence="2">
    <location>
        <begin position="87"/>
        <end position="240"/>
    </location>
</feature>